<dbReference type="VEuPathDB" id="FungiDB:MGYG_04615"/>
<dbReference type="InParanoid" id="E4UU22"/>
<evidence type="ECO:0000256" key="1">
    <source>
        <dbReference type="SAM" id="MobiDB-lite"/>
    </source>
</evidence>
<dbReference type="RefSeq" id="XP_003174442.1">
    <property type="nucleotide sequence ID" value="XM_003174394.1"/>
</dbReference>
<dbReference type="GeneID" id="10029736"/>
<accession>E4UU22</accession>
<dbReference type="AlphaFoldDB" id="E4UU22"/>
<gene>
    <name evidence="2" type="ORF">MGYG_04615</name>
</gene>
<evidence type="ECO:0000313" key="2">
    <source>
        <dbReference type="EMBL" id="EFR01612.1"/>
    </source>
</evidence>
<dbReference type="EMBL" id="DS989824">
    <property type="protein sequence ID" value="EFR01612.1"/>
    <property type="molecule type" value="Genomic_DNA"/>
</dbReference>
<sequence>MLEQYAVARHEGGRSWQAGKQAGKEPDMDPEAMMLPEADLDMMINAFSAVPLDLDAHKDAENHQHTLPHMEGKGMEGGR</sequence>
<name>E4UU22_ARTGP</name>
<organism evidence="3">
    <name type="scientific">Arthroderma gypseum (strain ATCC MYA-4604 / CBS 118893)</name>
    <name type="common">Microsporum gypseum</name>
    <dbReference type="NCBI Taxonomy" id="535722"/>
    <lineage>
        <taxon>Eukaryota</taxon>
        <taxon>Fungi</taxon>
        <taxon>Dikarya</taxon>
        <taxon>Ascomycota</taxon>
        <taxon>Pezizomycotina</taxon>
        <taxon>Eurotiomycetes</taxon>
        <taxon>Eurotiomycetidae</taxon>
        <taxon>Onygenales</taxon>
        <taxon>Arthrodermataceae</taxon>
        <taxon>Nannizzia</taxon>
    </lineage>
</organism>
<keyword evidence="3" id="KW-1185">Reference proteome</keyword>
<reference evidence="3" key="1">
    <citation type="journal article" date="2012" name="MBio">
        <title>Comparative genome analysis of Trichophyton rubrum and related dermatophytes reveals candidate genes involved in infection.</title>
        <authorList>
            <person name="Martinez D.A."/>
            <person name="Oliver B.G."/>
            <person name="Graeser Y."/>
            <person name="Goldberg J.M."/>
            <person name="Li W."/>
            <person name="Martinez-Rossi N.M."/>
            <person name="Monod M."/>
            <person name="Shelest E."/>
            <person name="Barton R.C."/>
            <person name="Birch E."/>
            <person name="Brakhage A.A."/>
            <person name="Chen Z."/>
            <person name="Gurr S.J."/>
            <person name="Heiman D."/>
            <person name="Heitman J."/>
            <person name="Kosti I."/>
            <person name="Rossi A."/>
            <person name="Saif S."/>
            <person name="Samalova M."/>
            <person name="Saunders C.W."/>
            <person name="Shea T."/>
            <person name="Summerbell R.C."/>
            <person name="Xu J."/>
            <person name="Young S."/>
            <person name="Zeng Q."/>
            <person name="Birren B.W."/>
            <person name="Cuomo C.A."/>
            <person name="White T.C."/>
        </authorList>
    </citation>
    <scope>NUCLEOTIDE SEQUENCE [LARGE SCALE GENOMIC DNA]</scope>
    <source>
        <strain evidence="3">ATCC MYA-4604 / CBS 118893</strain>
    </source>
</reference>
<dbReference type="Proteomes" id="UP000002669">
    <property type="component" value="Unassembled WGS sequence"/>
</dbReference>
<feature type="region of interest" description="Disordered" evidence="1">
    <location>
        <begin position="1"/>
        <end position="31"/>
    </location>
</feature>
<dbReference type="HOGENOM" id="CLU_2605567_0_0_1"/>
<proteinExistence type="predicted"/>
<evidence type="ECO:0000313" key="3">
    <source>
        <dbReference type="Proteomes" id="UP000002669"/>
    </source>
</evidence>
<protein>
    <submittedName>
        <fullName evidence="2">Uncharacterized protein</fullName>
    </submittedName>
</protein>